<keyword evidence="1" id="KW-1133">Transmembrane helix</keyword>
<evidence type="ECO:0000313" key="3">
    <source>
        <dbReference type="Proteomes" id="UP000254070"/>
    </source>
</evidence>
<dbReference type="Proteomes" id="UP000254070">
    <property type="component" value="Unassembled WGS sequence"/>
</dbReference>
<dbReference type="EMBL" id="UGIF01000002">
    <property type="protein sequence ID" value="STP28312.1"/>
    <property type="molecule type" value="Genomic_DNA"/>
</dbReference>
<name>A0A377KHJ5_9ENTE</name>
<accession>A0A377KHJ5</accession>
<sequence>MKKYIITFVIASILATLSYFILEKNMLQYIWIGSLLIGIALSGTAVSGDRMRANQTTGSESYNRNYFLYPLIVCIPFFILRSFF</sequence>
<evidence type="ECO:0000256" key="1">
    <source>
        <dbReference type="SAM" id="Phobius"/>
    </source>
</evidence>
<reference evidence="2 3" key="1">
    <citation type="submission" date="2018-06" db="EMBL/GenBank/DDBJ databases">
        <authorList>
            <consortium name="Pathogen Informatics"/>
            <person name="Doyle S."/>
        </authorList>
    </citation>
    <scope>NUCLEOTIDE SEQUENCE [LARGE SCALE GENOMIC DNA]</scope>
    <source>
        <strain evidence="2 3">NCTC8129</strain>
    </source>
</reference>
<feature type="transmembrane region" description="Helical" evidence="1">
    <location>
        <begin position="66"/>
        <end position="83"/>
    </location>
</feature>
<dbReference type="RefSeq" id="WP_115234658.1">
    <property type="nucleotide sequence ID" value="NZ_CABGIZ010000001.1"/>
</dbReference>
<evidence type="ECO:0000313" key="2">
    <source>
        <dbReference type="EMBL" id="STP28312.1"/>
    </source>
</evidence>
<feature type="transmembrane region" description="Helical" evidence="1">
    <location>
        <begin position="5"/>
        <end position="22"/>
    </location>
</feature>
<dbReference type="AlphaFoldDB" id="A0A377KHJ5"/>
<keyword evidence="1" id="KW-0472">Membrane</keyword>
<protein>
    <submittedName>
        <fullName evidence="2">Uncharacterized protein</fullName>
    </submittedName>
</protein>
<gene>
    <name evidence="2" type="ORF">NCTC8129_00438</name>
</gene>
<organism evidence="2 3">
    <name type="scientific">Enterococcus durans</name>
    <dbReference type="NCBI Taxonomy" id="53345"/>
    <lineage>
        <taxon>Bacteria</taxon>
        <taxon>Bacillati</taxon>
        <taxon>Bacillota</taxon>
        <taxon>Bacilli</taxon>
        <taxon>Lactobacillales</taxon>
        <taxon>Enterococcaceae</taxon>
        <taxon>Enterococcus</taxon>
    </lineage>
</organism>
<proteinExistence type="predicted"/>
<keyword evidence="1" id="KW-0812">Transmembrane</keyword>
<feature type="transmembrane region" description="Helical" evidence="1">
    <location>
        <begin position="28"/>
        <end position="46"/>
    </location>
</feature>